<reference evidence="2 3" key="1">
    <citation type="journal article" date="2013" name="Genome Announc.">
        <title>Complete Genome Sequence of Burkholderia sp. Strain RPE64, Bacterial Symbiont of the Bean Bug Riptortus pedestris.</title>
        <authorList>
            <person name="Shibata T.F."/>
            <person name="Maeda T."/>
            <person name="Nikoh N."/>
            <person name="Yamaguchi K."/>
            <person name="Oshima K."/>
            <person name="Hattori M."/>
            <person name="Nishiyama T."/>
            <person name="Hasebe M."/>
            <person name="Fukatsu T."/>
            <person name="Kikuchi Y."/>
            <person name="Shigenobu S."/>
        </authorList>
    </citation>
    <scope>NUCLEOTIDE SEQUENCE [LARGE SCALE GENOMIC DNA]</scope>
</reference>
<dbReference type="EMBL" id="AP013058">
    <property type="protein sequence ID" value="BAN24574.1"/>
    <property type="molecule type" value="Genomic_DNA"/>
</dbReference>
<protein>
    <submittedName>
        <fullName evidence="2">Uncharacterized protein</fullName>
    </submittedName>
</protein>
<dbReference type="PATRIC" id="fig|758793.3.peg.2828"/>
<reference evidence="2 3" key="2">
    <citation type="journal article" date="2018" name="Int. J. Syst. Evol. Microbiol.">
        <title>Burkholderia insecticola sp. nov., a gut symbiotic bacterium of the bean bug Riptortus pedestris.</title>
        <authorList>
            <person name="Takeshita K."/>
            <person name="Tamaki H."/>
            <person name="Ohbayashi T."/>
            <person name="Meng X.-Y."/>
            <person name="Sone T."/>
            <person name="Mitani Y."/>
            <person name="Peeters C."/>
            <person name="Kikuchi Y."/>
            <person name="Vandamme P."/>
        </authorList>
    </citation>
    <scope>NUCLEOTIDE SEQUENCE [LARGE SCALE GENOMIC DNA]</scope>
    <source>
        <strain evidence="2">RPE64</strain>
    </source>
</reference>
<keyword evidence="3" id="KW-1185">Reference proteome</keyword>
<evidence type="ECO:0000313" key="3">
    <source>
        <dbReference type="Proteomes" id="UP000013966"/>
    </source>
</evidence>
<accession>R4WJJ9</accession>
<dbReference type="AlphaFoldDB" id="R4WJJ9"/>
<dbReference type="HOGENOM" id="CLU_3230730_0_0_4"/>
<gene>
    <name evidence="2" type="ORF">BRPE64_ACDS28200</name>
</gene>
<evidence type="ECO:0000313" key="2">
    <source>
        <dbReference type="EMBL" id="BAN24574.1"/>
    </source>
</evidence>
<sequence length="43" mass="4515">MRHLLVGSPVGAAPFDTTDTACRDGNGTRARSKCGARVRQTLA</sequence>
<proteinExistence type="predicted"/>
<name>R4WJJ9_9BURK</name>
<dbReference type="KEGG" id="buo:BRPE64_ACDS28200"/>
<evidence type="ECO:0000256" key="1">
    <source>
        <dbReference type="SAM" id="MobiDB-lite"/>
    </source>
</evidence>
<organism evidence="2 3">
    <name type="scientific">Caballeronia insecticola</name>
    <dbReference type="NCBI Taxonomy" id="758793"/>
    <lineage>
        <taxon>Bacteria</taxon>
        <taxon>Pseudomonadati</taxon>
        <taxon>Pseudomonadota</taxon>
        <taxon>Betaproteobacteria</taxon>
        <taxon>Burkholderiales</taxon>
        <taxon>Burkholderiaceae</taxon>
        <taxon>Caballeronia</taxon>
    </lineage>
</organism>
<dbReference type="Proteomes" id="UP000013966">
    <property type="component" value="Chromosome 1"/>
</dbReference>
<feature type="region of interest" description="Disordered" evidence="1">
    <location>
        <begin position="24"/>
        <end position="43"/>
    </location>
</feature>